<feature type="compositionally biased region" description="Basic and acidic residues" evidence="4">
    <location>
        <begin position="1"/>
        <end position="11"/>
    </location>
</feature>
<dbReference type="Proteomes" id="UP001438707">
    <property type="component" value="Unassembled WGS sequence"/>
</dbReference>
<sequence length="299" mass="33026">MAHSQERHPPIEADEPESPSSTSTSDVFHDTASQSGRDIHDPLSGEQDSFFDAQDTTEEADTTEHGSQHQRETRKLGPSPSEQEPRAAESSTDTREASTVPPAAEPEIEEFSAAEALTLPSPEERKEAAEGHKKKGNELFAAEHFAAASDEYTQALDVAHEDEPSRAVYFANRAACRLKLKQLEEAAQDCTSATNIDQSYLKAWIRRSTAYEQLNQYERALGDAKKVAELDPSNQNAQQNVQRLTPLAQQEQEKMKEEMIGKLKDLGNTVLGKFGMSLDNFKAVKDPNTGSYSINFNQG</sequence>
<feature type="compositionally biased region" description="Basic and acidic residues" evidence="4">
    <location>
        <begin position="83"/>
        <end position="96"/>
    </location>
</feature>
<dbReference type="PANTHER" id="PTHR46014:SF1">
    <property type="entry name" value="TETRATRICOPEPTIDE REPEAT PROTEIN 1"/>
    <property type="match status" value="1"/>
</dbReference>
<dbReference type="InterPro" id="IPR011990">
    <property type="entry name" value="TPR-like_helical_dom_sf"/>
</dbReference>
<dbReference type="PANTHER" id="PTHR46014">
    <property type="entry name" value="TETRATRICOPEPTIDE REPEAT PROTEIN 1"/>
    <property type="match status" value="1"/>
</dbReference>
<keyword evidence="2 3" id="KW-0802">TPR repeat</keyword>
<keyword evidence="1" id="KW-0677">Repeat</keyword>
<dbReference type="Pfam" id="PF07719">
    <property type="entry name" value="TPR_2"/>
    <property type="match status" value="1"/>
</dbReference>
<dbReference type="InterPro" id="IPR052769">
    <property type="entry name" value="TPR_domain_protein"/>
</dbReference>
<evidence type="ECO:0000313" key="5">
    <source>
        <dbReference type="EMBL" id="KAK9832169.1"/>
    </source>
</evidence>
<dbReference type="AlphaFoldDB" id="A0AAW1RF01"/>
<dbReference type="EMBL" id="JALJOS010000012">
    <property type="protein sequence ID" value="KAK9832169.1"/>
    <property type="molecule type" value="Genomic_DNA"/>
</dbReference>
<feature type="compositionally biased region" description="Basic and acidic residues" evidence="4">
    <location>
        <begin position="122"/>
        <end position="131"/>
    </location>
</feature>
<evidence type="ECO:0000256" key="2">
    <source>
        <dbReference type="ARBA" id="ARBA00022803"/>
    </source>
</evidence>
<protein>
    <recommendedName>
        <fullName evidence="7">Tetratricopeptide repeat protein 1</fullName>
    </recommendedName>
</protein>
<name>A0AAW1RF01_9CHLO</name>
<organism evidence="5 6">
    <name type="scientific">Apatococcus lobatus</name>
    <dbReference type="NCBI Taxonomy" id="904363"/>
    <lineage>
        <taxon>Eukaryota</taxon>
        <taxon>Viridiplantae</taxon>
        <taxon>Chlorophyta</taxon>
        <taxon>core chlorophytes</taxon>
        <taxon>Trebouxiophyceae</taxon>
        <taxon>Chlorellales</taxon>
        <taxon>Chlorellaceae</taxon>
        <taxon>Apatococcus</taxon>
    </lineage>
</organism>
<dbReference type="SUPFAM" id="SSF48452">
    <property type="entry name" value="TPR-like"/>
    <property type="match status" value="1"/>
</dbReference>
<dbReference type="InterPro" id="IPR013105">
    <property type="entry name" value="TPR_2"/>
</dbReference>
<proteinExistence type="predicted"/>
<dbReference type="Gene3D" id="1.25.40.10">
    <property type="entry name" value="Tetratricopeptide repeat domain"/>
    <property type="match status" value="1"/>
</dbReference>
<evidence type="ECO:0000256" key="4">
    <source>
        <dbReference type="SAM" id="MobiDB-lite"/>
    </source>
</evidence>
<feature type="repeat" description="TPR" evidence="3">
    <location>
        <begin position="201"/>
        <end position="234"/>
    </location>
</feature>
<evidence type="ECO:0008006" key="7">
    <source>
        <dbReference type="Google" id="ProtNLM"/>
    </source>
</evidence>
<evidence type="ECO:0000256" key="3">
    <source>
        <dbReference type="PROSITE-ProRule" id="PRU00339"/>
    </source>
</evidence>
<comment type="caution">
    <text evidence="5">The sequence shown here is derived from an EMBL/GenBank/DDBJ whole genome shotgun (WGS) entry which is preliminary data.</text>
</comment>
<dbReference type="SMART" id="SM00028">
    <property type="entry name" value="TPR"/>
    <property type="match status" value="3"/>
</dbReference>
<evidence type="ECO:0000256" key="1">
    <source>
        <dbReference type="ARBA" id="ARBA00022737"/>
    </source>
</evidence>
<keyword evidence="6" id="KW-1185">Reference proteome</keyword>
<feature type="region of interest" description="Disordered" evidence="4">
    <location>
        <begin position="1"/>
        <end position="137"/>
    </location>
</feature>
<reference evidence="5 6" key="1">
    <citation type="journal article" date="2024" name="Nat. Commun.">
        <title>Phylogenomics reveals the evolutionary origins of lichenization in chlorophyte algae.</title>
        <authorList>
            <person name="Puginier C."/>
            <person name="Libourel C."/>
            <person name="Otte J."/>
            <person name="Skaloud P."/>
            <person name="Haon M."/>
            <person name="Grisel S."/>
            <person name="Petersen M."/>
            <person name="Berrin J.G."/>
            <person name="Delaux P.M."/>
            <person name="Dal Grande F."/>
            <person name="Keller J."/>
        </authorList>
    </citation>
    <scope>NUCLEOTIDE SEQUENCE [LARGE SCALE GENOMIC DNA]</scope>
    <source>
        <strain evidence="5 6">SAG 2145</strain>
    </source>
</reference>
<evidence type="ECO:0000313" key="6">
    <source>
        <dbReference type="Proteomes" id="UP001438707"/>
    </source>
</evidence>
<gene>
    <name evidence="5" type="ORF">WJX74_001349</name>
</gene>
<accession>A0AAW1RF01</accession>
<feature type="compositionally biased region" description="Basic and acidic residues" evidence="4">
    <location>
        <begin position="62"/>
        <end position="75"/>
    </location>
</feature>
<dbReference type="InterPro" id="IPR019734">
    <property type="entry name" value="TPR_rpt"/>
</dbReference>
<dbReference type="PROSITE" id="PS50005">
    <property type="entry name" value="TPR"/>
    <property type="match status" value="1"/>
</dbReference>